<dbReference type="PANTHER" id="PTHR43566">
    <property type="entry name" value="CONSERVED PROTEIN"/>
    <property type="match status" value="1"/>
</dbReference>
<dbReference type="AlphaFoldDB" id="V6F1A9"/>
<protein>
    <submittedName>
        <fullName evidence="2">ATP-dependent helicase</fullName>
    </submittedName>
</protein>
<dbReference type="InterPro" id="IPR000330">
    <property type="entry name" value="SNF2_N"/>
</dbReference>
<dbReference type="SUPFAM" id="SSF52540">
    <property type="entry name" value="P-loop containing nucleoside triphosphate hydrolases"/>
    <property type="match status" value="1"/>
</dbReference>
<dbReference type="EMBL" id="HG794546">
    <property type="protein sequence ID" value="CDK99182.1"/>
    <property type="molecule type" value="Genomic_DNA"/>
</dbReference>
<sequence length="520" mass="58009">MSMIADEMVAGIALATAPEPGQLVEVRRRQWIVSEVEGGSVAPGLPKRHLVRLASIDEDALGEEIEVLWELEPGAHVIERAGLPRMTGLDDPSTLQAFLDAVVWGAATNADRGYLQAPFRSGVSIEDYQLDPLVRAIDMARTNLLIADDVGLGKTIEAGLVVQEMLLRHRARTVLVLCPASLQEKWRVEMQEKFGLEFRIVDTEYVKCLRRERGLHANPWTSFPRLITSMDWAKQGEGLRLLRDALPPHVSHPRKFDLLIIDEAHNVAPTVGRYAVESLRTRLVRLAAPHFQHKLFLTATPHDGYTESFTALLELLDDQRFARNVLPSDPQLARVMVRRLKSDLVDANGKRIYPERRLEALPVEYSEDERDARRQLSNTGKRMVKSPRVFVRDSGIVHTLLGLETMEDLLGHPVAGSSWEGYVIENLLAAAPDNAQAGFYRTSAGAEVDLILSTGPGRLWAIEIKRSLSPQPSKGFWLACDDIKPDARFVVYPGTERYPLKDGLEAIGLTEMMALLGPRP</sequence>
<dbReference type="CDD" id="cd18011">
    <property type="entry name" value="DEXDc_RapA"/>
    <property type="match status" value="1"/>
</dbReference>
<dbReference type="HOGENOM" id="CLU_523542_0_0_5"/>
<dbReference type="Pfam" id="PF00176">
    <property type="entry name" value="SNF2-rel_dom"/>
    <property type="match status" value="1"/>
</dbReference>
<organism evidence="2 3">
    <name type="scientific">Magnetospirillum gryphiswaldense (strain DSM 6361 / JCM 21280 / NBRC 15271 / MSR-1)</name>
    <dbReference type="NCBI Taxonomy" id="431944"/>
    <lineage>
        <taxon>Bacteria</taxon>
        <taxon>Pseudomonadati</taxon>
        <taxon>Pseudomonadota</taxon>
        <taxon>Alphaproteobacteria</taxon>
        <taxon>Rhodospirillales</taxon>
        <taxon>Rhodospirillaceae</taxon>
        <taxon>Magnetospirillum</taxon>
    </lineage>
</organism>
<dbReference type="InterPro" id="IPR025420">
    <property type="entry name" value="DUF4143"/>
</dbReference>
<dbReference type="eggNOG" id="COG0553">
    <property type="taxonomic scope" value="Bacteria"/>
</dbReference>
<dbReference type="STRING" id="1430440.MGMSRv2__1967"/>
<dbReference type="Proteomes" id="UP000018922">
    <property type="component" value="Chromosome I"/>
</dbReference>
<dbReference type="InterPro" id="IPR038718">
    <property type="entry name" value="SNF2-like_sf"/>
</dbReference>
<accession>V6F1A9</accession>
<dbReference type="GO" id="GO:0005524">
    <property type="term" value="F:ATP binding"/>
    <property type="evidence" value="ECO:0007669"/>
    <property type="project" value="UniProtKB-KW"/>
</dbReference>
<dbReference type="KEGG" id="mgy:MGMSRv2__1967"/>
<proteinExistence type="predicted"/>
<feature type="domain" description="Helicase ATP-binding" evidence="1">
    <location>
        <begin position="135"/>
        <end position="319"/>
    </location>
</feature>
<dbReference type="eggNOG" id="COG1373">
    <property type="taxonomic scope" value="Bacteria"/>
</dbReference>
<dbReference type="InterPro" id="IPR057342">
    <property type="entry name" value="DEXDc_RapA"/>
</dbReference>
<evidence type="ECO:0000313" key="3">
    <source>
        <dbReference type="Proteomes" id="UP000018922"/>
    </source>
</evidence>
<keyword evidence="2" id="KW-0067">ATP-binding</keyword>
<keyword evidence="2" id="KW-0347">Helicase</keyword>
<dbReference type="PANTHER" id="PTHR43566:SF2">
    <property type="entry name" value="DUF4143 DOMAIN-CONTAINING PROTEIN"/>
    <property type="match status" value="1"/>
</dbReference>
<evidence type="ECO:0000259" key="1">
    <source>
        <dbReference type="PROSITE" id="PS51192"/>
    </source>
</evidence>
<dbReference type="Gene3D" id="3.40.50.10810">
    <property type="entry name" value="Tandem AAA-ATPase domain"/>
    <property type="match status" value="1"/>
</dbReference>
<dbReference type="PROSITE" id="PS51192">
    <property type="entry name" value="HELICASE_ATP_BIND_1"/>
    <property type="match status" value="1"/>
</dbReference>
<gene>
    <name evidence="2" type="ordered locus">MGMSRv2__1967</name>
</gene>
<name>V6F1A9_MAGGM</name>
<evidence type="ECO:0000313" key="2">
    <source>
        <dbReference type="EMBL" id="CDK99182.1"/>
    </source>
</evidence>
<reference evidence="2 3" key="1">
    <citation type="journal article" date="2014" name="Genome Announc.">
        <title>Complete genome sequence of Magnetospirillum gryphiswaldense MSR-1.</title>
        <authorList>
            <person name="Wang X."/>
            <person name="Wang Q."/>
            <person name="Zhang W."/>
            <person name="Wang Y."/>
            <person name="Li L."/>
            <person name="Wen T."/>
            <person name="Zhang T."/>
            <person name="Zhang Y."/>
            <person name="Xu J."/>
            <person name="Hu J."/>
            <person name="Li S."/>
            <person name="Liu L."/>
            <person name="Liu J."/>
            <person name="Jiang W."/>
            <person name="Tian J."/>
            <person name="Li Y."/>
            <person name="Schuler D."/>
            <person name="Wang L."/>
            <person name="Li J."/>
        </authorList>
    </citation>
    <scope>NUCLEOTIDE SEQUENCE [LARGE SCALE GENOMIC DNA]</scope>
    <source>
        <strain evidence="3">DSM 6361 / JCM 21280 / NBRC 15271 / MSR-1</strain>
    </source>
</reference>
<keyword evidence="2" id="KW-0378">Hydrolase</keyword>
<dbReference type="InterPro" id="IPR014001">
    <property type="entry name" value="Helicase_ATP-bd"/>
</dbReference>
<dbReference type="Pfam" id="PF13635">
    <property type="entry name" value="DUF4143"/>
    <property type="match status" value="1"/>
</dbReference>
<dbReference type="GO" id="GO:0004386">
    <property type="term" value="F:helicase activity"/>
    <property type="evidence" value="ECO:0007669"/>
    <property type="project" value="UniProtKB-KW"/>
</dbReference>
<keyword evidence="2" id="KW-0547">Nucleotide-binding</keyword>
<dbReference type="SMART" id="SM00487">
    <property type="entry name" value="DEXDc"/>
    <property type="match status" value="1"/>
</dbReference>
<dbReference type="InterPro" id="IPR027417">
    <property type="entry name" value="P-loop_NTPase"/>
</dbReference>
<keyword evidence="3" id="KW-1185">Reference proteome</keyword>